<gene>
    <name evidence="2" type="ORF">U1T56_11175</name>
</gene>
<proteinExistence type="predicted"/>
<evidence type="ECO:0000313" key="3">
    <source>
        <dbReference type="Proteomes" id="UP001375743"/>
    </source>
</evidence>
<dbReference type="RefSeq" id="WP_418159560.1">
    <property type="nucleotide sequence ID" value="NZ_JBBLZC010000009.1"/>
</dbReference>
<reference evidence="2 3" key="1">
    <citation type="submission" date="2024-01" db="EMBL/GenBank/DDBJ databases">
        <title>Multi-omics insights into the function and evolution of sodium benzoate biodegradation pathways in Benzoatithermus flavus gen. nov., sp. nov. from hot spring.</title>
        <authorList>
            <person name="Hu C.-J."/>
            <person name="Li W.-J."/>
        </authorList>
    </citation>
    <scope>NUCLEOTIDE SEQUENCE [LARGE SCALE GENOMIC DNA]</scope>
    <source>
        <strain evidence="2 3">SYSU G07066</strain>
    </source>
</reference>
<accession>A0ABU8XS65</accession>
<protein>
    <submittedName>
        <fullName evidence="2">Uncharacterized protein</fullName>
    </submittedName>
</protein>
<name>A0ABU8XS65_9PROT</name>
<keyword evidence="3" id="KW-1185">Reference proteome</keyword>
<dbReference type="EMBL" id="JBBLZC010000009">
    <property type="protein sequence ID" value="MEK0083716.1"/>
    <property type="molecule type" value="Genomic_DNA"/>
</dbReference>
<organism evidence="2 3">
    <name type="scientific">Benzoatithermus flavus</name>
    <dbReference type="NCBI Taxonomy" id="3108223"/>
    <lineage>
        <taxon>Bacteria</taxon>
        <taxon>Pseudomonadati</taxon>
        <taxon>Pseudomonadota</taxon>
        <taxon>Alphaproteobacteria</taxon>
        <taxon>Geminicoccales</taxon>
        <taxon>Geminicoccaceae</taxon>
        <taxon>Benzoatithermus</taxon>
    </lineage>
</organism>
<feature type="compositionally biased region" description="Basic and acidic residues" evidence="1">
    <location>
        <begin position="157"/>
        <end position="172"/>
    </location>
</feature>
<dbReference type="Proteomes" id="UP001375743">
    <property type="component" value="Unassembled WGS sequence"/>
</dbReference>
<sequence length="182" mass="20175">MARERYPGERRGLSLFLENLLPIAERVLGHDALLFHAIRRALHTGDLDHLRHARTLFNHLPREQRHALSAAVVASSNALAAPPKDKLLASYARREPAPFVSFESPQRGHGPPSVTLGHELLPPSPVRVIVTPGTLPRTAADSLRRIAGMIERDRRLLSERYWRGRGDEKSADEAPGDQSDSG</sequence>
<feature type="region of interest" description="Disordered" evidence="1">
    <location>
        <begin position="157"/>
        <end position="182"/>
    </location>
</feature>
<comment type="caution">
    <text evidence="2">The sequence shown here is derived from an EMBL/GenBank/DDBJ whole genome shotgun (WGS) entry which is preliminary data.</text>
</comment>
<evidence type="ECO:0000256" key="1">
    <source>
        <dbReference type="SAM" id="MobiDB-lite"/>
    </source>
</evidence>
<evidence type="ECO:0000313" key="2">
    <source>
        <dbReference type="EMBL" id="MEK0083716.1"/>
    </source>
</evidence>